<dbReference type="EMBL" id="CACVKT020007524">
    <property type="protein sequence ID" value="CAC5408316.1"/>
    <property type="molecule type" value="Genomic_DNA"/>
</dbReference>
<proteinExistence type="predicted"/>
<name>A0A6J8DJR0_MYTCO</name>
<keyword evidence="2" id="KW-1185">Reference proteome</keyword>
<evidence type="ECO:0000313" key="1">
    <source>
        <dbReference type="EMBL" id="CAC5408316.1"/>
    </source>
</evidence>
<accession>A0A6J8DJR0</accession>
<sequence>MQLNRDNVISSESFALASFDNSTKIRAMHKWDLEKTREFRVSTCAYFQKTTVATTDQSDCMLNYRECGITDMQKYITCSLIKSTELSAKQMHGRKRMNLKTFAPMKISMHKQKKEIKDNQTKPVTDLDQLISLPRSISDASGQPLKGTKSKALKEIKSTYEAAFLTSLPIINDSIQSIVILEEMFLINTIPLSSHRTFIDYAEFLLNRWVVKSHIQFKAQEIHVVFDHPNRNGTSPKDIKRSRRIHDFVSEKKTYNTFSSDVLLPNNWRNFLNVRDHKRKLVKSYQFITLSMQRFQNHECVVGTD</sequence>
<gene>
    <name evidence="1" type="ORF">MCOR_41723</name>
</gene>
<organism evidence="1 2">
    <name type="scientific">Mytilus coruscus</name>
    <name type="common">Sea mussel</name>
    <dbReference type="NCBI Taxonomy" id="42192"/>
    <lineage>
        <taxon>Eukaryota</taxon>
        <taxon>Metazoa</taxon>
        <taxon>Spiralia</taxon>
        <taxon>Lophotrochozoa</taxon>
        <taxon>Mollusca</taxon>
        <taxon>Bivalvia</taxon>
        <taxon>Autobranchia</taxon>
        <taxon>Pteriomorphia</taxon>
        <taxon>Mytilida</taxon>
        <taxon>Mytiloidea</taxon>
        <taxon>Mytilidae</taxon>
        <taxon>Mytilinae</taxon>
        <taxon>Mytilus</taxon>
    </lineage>
</organism>
<dbReference type="OrthoDB" id="10071095at2759"/>
<dbReference type="AlphaFoldDB" id="A0A6J8DJR0"/>
<evidence type="ECO:0000313" key="2">
    <source>
        <dbReference type="Proteomes" id="UP000507470"/>
    </source>
</evidence>
<dbReference type="Proteomes" id="UP000507470">
    <property type="component" value="Unassembled WGS sequence"/>
</dbReference>
<reference evidence="1 2" key="1">
    <citation type="submission" date="2020-06" db="EMBL/GenBank/DDBJ databases">
        <authorList>
            <person name="Li R."/>
            <person name="Bekaert M."/>
        </authorList>
    </citation>
    <scope>NUCLEOTIDE SEQUENCE [LARGE SCALE GENOMIC DNA]</scope>
    <source>
        <strain evidence="2">wild</strain>
    </source>
</reference>
<protein>
    <submittedName>
        <fullName evidence="1">Uncharacterized protein</fullName>
    </submittedName>
</protein>